<reference evidence="2" key="1">
    <citation type="submission" date="2021-02" db="EMBL/GenBank/DDBJ databases">
        <authorList>
            <person name="Nowell W R."/>
        </authorList>
    </citation>
    <scope>NUCLEOTIDE SEQUENCE</scope>
</reference>
<evidence type="ECO:0000259" key="1">
    <source>
        <dbReference type="PROSITE" id="PS50181"/>
    </source>
</evidence>
<dbReference type="InterPro" id="IPR036047">
    <property type="entry name" value="F-box-like_dom_sf"/>
</dbReference>
<sequence>MEHFTSSLEENKAYSDVEPIESKVSPPNITWQHTWSFNETENALTQSVFARIPSEIMLRIFKLFSVPDLCNVSLVCRRFKMIVDQDEIWKLKCNSSKKIYSKSFKQIYLDWIYMKCLRNAFSIS</sequence>
<organism evidence="2 3">
    <name type="scientific">Rotaria sordida</name>
    <dbReference type="NCBI Taxonomy" id="392033"/>
    <lineage>
        <taxon>Eukaryota</taxon>
        <taxon>Metazoa</taxon>
        <taxon>Spiralia</taxon>
        <taxon>Gnathifera</taxon>
        <taxon>Rotifera</taxon>
        <taxon>Eurotatoria</taxon>
        <taxon>Bdelloidea</taxon>
        <taxon>Philodinida</taxon>
        <taxon>Philodinidae</taxon>
        <taxon>Rotaria</taxon>
    </lineage>
</organism>
<dbReference type="PROSITE" id="PS50181">
    <property type="entry name" value="FBOX"/>
    <property type="match status" value="1"/>
</dbReference>
<dbReference type="OrthoDB" id="3219396at2759"/>
<dbReference type="Gene3D" id="1.20.1280.50">
    <property type="match status" value="1"/>
</dbReference>
<dbReference type="AlphaFoldDB" id="A0A814LVN5"/>
<dbReference type="InterPro" id="IPR001810">
    <property type="entry name" value="F-box_dom"/>
</dbReference>
<dbReference type="Pfam" id="PF12937">
    <property type="entry name" value="F-box-like"/>
    <property type="match status" value="1"/>
</dbReference>
<accession>A0A814LVN5</accession>
<evidence type="ECO:0000313" key="2">
    <source>
        <dbReference type="EMBL" id="CAF1071020.1"/>
    </source>
</evidence>
<dbReference type="SUPFAM" id="SSF81383">
    <property type="entry name" value="F-box domain"/>
    <property type="match status" value="1"/>
</dbReference>
<name>A0A814LVN5_9BILA</name>
<dbReference type="SMART" id="SM00256">
    <property type="entry name" value="FBOX"/>
    <property type="match status" value="1"/>
</dbReference>
<proteinExistence type="predicted"/>
<dbReference type="Proteomes" id="UP000663882">
    <property type="component" value="Unassembled WGS sequence"/>
</dbReference>
<feature type="domain" description="F-box" evidence="1">
    <location>
        <begin position="46"/>
        <end position="92"/>
    </location>
</feature>
<gene>
    <name evidence="2" type="ORF">RFH988_LOCUS17775</name>
</gene>
<comment type="caution">
    <text evidence="2">The sequence shown here is derived from an EMBL/GenBank/DDBJ whole genome shotgun (WGS) entry which is preliminary data.</text>
</comment>
<evidence type="ECO:0000313" key="3">
    <source>
        <dbReference type="Proteomes" id="UP000663882"/>
    </source>
</evidence>
<dbReference type="EMBL" id="CAJNOO010000965">
    <property type="protein sequence ID" value="CAF1071020.1"/>
    <property type="molecule type" value="Genomic_DNA"/>
</dbReference>
<protein>
    <recommendedName>
        <fullName evidence="1">F-box domain-containing protein</fullName>
    </recommendedName>
</protein>